<keyword evidence="1" id="KW-0479">Metal-binding</keyword>
<keyword evidence="1" id="KW-0863">Zinc-finger</keyword>
<reference evidence="4" key="1">
    <citation type="submission" date="2022-12" db="EMBL/GenBank/DDBJ databases">
        <title>Chromosome-level genome assembly of the bean flower thrips Megalurothrips usitatus.</title>
        <authorList>
            <person name="Ma L."/>
            <person name="Liu Q."/>
            <person name="Li H."/>
            <person name="Cai W."/>
        </authorList>
    </citation>
    <scope>NUCLEOTIDE SEQUENCE</scope>
    <source>
        <strain evidence="4">Cailab_2022a</strain>
    </source>
</reference>
<sequence length="107" mass="12181">MKDDVIHSPSLATLSGPAPSKLSQPDYATDVGLLSSSTTDTFECTECKKYLLSANLLSHLRMHITERVRRPMPHESYHVQRYKCPSCPKTFLLYLSLMRHMSAHRFA</sequence>
<dbReference type="EMBL" id="JAPTSV010000010">
    <property type="protein sequence ID" value="KAJ1523246.1"/>
    <property type="molecule type" value="Genomic_DNA"/>
</dbReference>
<comment type="caution">
    <text evidence="4">The sequence shown here is derived from an EMBL/GenBank/DDBJ whole genome shotgun (WGS) entry which is preliminary data.</text>
</comment>
<dbReference type="SMART" id="SM00355">
    <property type="entry name" value="ZnF_C2H2"/>
    <property type="match status" value="2"/>
</dbReference>
<dbReference type="PROSITE" id="PS50157">
    <property type="entry name" value="ZINC_FINGER_C2H2_2"/>
    <property type="match status" value="1"/>
</dbReference>
<evidence type="ECO:0000313" key="5">
    <source>
        <dbReference type="Proteomes" id="UP001075354"/>
    </source>
</evidence>
<dbReference type="AlphaFoldDB" id="A0AAV7XB47"/>
<feature type="domain" description="C2H2-type" evidence="3">
    <location>
        <begin position="82"/>
        <end position="107"/>
    </location>
</feature>
<organism evidence="4 5">
    <name type="scientific">Megalurothrips usitatus</name>
    <name type="common">bean blossom thrips</name>
    <dbReference type="NCBI Taxonomy" id="439358"/>
    <lineage>
        <taxon>Eukaryota</taxon>
        <taxon>Metazoa</taxon>
        <taxon>Ecdysozoa</taxon>
        <taxon>Arthropoda</taxon>
        <taxon>Hexapoda</taxon>
        <taxon>Insecta</taxon>
        <taxon>Pterygota</taxon>
        <taxon>Neoptera</taxon>
        <taxon>Paraneoptera</taxon>
        <taxon>Thysanoptera</taxon>
        <taxon>Terebrantia</taxon>
        <taxon>Thripoidea</taxon>
        <taxon>Thripidae</taxon>
        <taxon>Megalurothrips</taxon>
    </lineage>
</organism>
<dbReference type="Gene3D" id="3.30.160.60">
    <property type="entry name" value="Classic Zinc Finger"/>
    <property type="match status" value="1"/>
</dbReference>
<proteinExistence type="predicted"/>
<dbReference type="Pfam" id="PF13894">
    <property type="entry name" value="zf-C2H2_4"/>
    <property type="match status" value="1"/>
</dbReference>
<protein>
    <recommendedName>
        <fullName evidence="3">C2H2-type domain-containing protein</fullName>
    </recommendedName>
</protein>
<keyword evidence="1" id="KW-0862">Zinc</keyword>
<evidence type="ECO:0000256" key="2">
    <source>
        <dbReference type="SAM" id="MobiDB-lite"/>
    </source>
</evidence>
<evidence type="ECO:0000259" key="3">
    <source>
        <dbReference type="PROSITE" id="PS50157"/>
    </source>
</evidence>
<accession>A0AAV7XB47</accession>
<dbReference type="GO" id="GO:0008270">
    <property type="term" value="F:zinc ion binding"/>
    <property type="evidence" value="ECO:0007669"/>
    <property type="project" value="UniProtKB-KW"/>
</dbReference>
<dbReference type="InterPro" id="IPR013087">
    <property type="entry name" value="Znf_C2H2_type"/>
</dbReference>
<dbReference type="PROSITE" id="PS00028">
    <property type="entry name" value="ZINC_FINGER_C2H2_1"/>
    <property type="match status" value="1"/>
</dbReference>
<keyword evidence="5" id="KW-1185">Reference proteome</keyword>
<dbReference type="InterPro" id="IPR036236">
    <property type="entry name" value="Znf_C2H2_sf"/>
</dbReference>
<dbReference type="Proteomes" id="UP001075354">
    <property type="component" value="Chromosome 10"/>
</dbReference>
<evidence type="ECO:0000313" key="4">
    <source>
        <dbReference type="EMBL" id="KAJ1523246.1"/>
    </source>
</evidence>
<dbReference type="SUPFAM" id="SSF57667">
    <property type="entry name" value="beta-beta-alpha zinc fingers"/>
    <property type="match status" value="1"/>
</dbReference>
<gene>
    <name evidence="4" type="ORF">ONE63_001128</name>
</gene>
<feature type="region of interest" description="Disordered" evidence="2">
    <location>
        <begin position="1"/>
        <end position="24"/>
    </location>
</feature>
<evidence type="ECO:0000256" key="1">
    <source>
        <dbReference type="PROSITE-ProRule" id="PRU00042"/>
    </source>
</evidence>
<name>A0AAV7XB47_9NEOP</name>